<dbReference type="GO" id="GO:0003690">
    <property type="term" value="F:double-stranded DNA binding"/>
    <property type="evidence" value="ECO:0007669"/>
    <property type="project" value="TreeGrafter"/>
</dbReference>
<evidence type="ECO:0000256" key="7">
    <source>
        <dbReference type="ARBA" id="ARBA00022840"/>
    </source>
</evidence>
<keyword evidence="4" id="KW-0227">DNA damage</keyword>
<organism evidence="14 15">
    <name type="scientific">Loa loa</name>
    <name type="common">Eye worm</name>
    <name type="synonym">Filaria loa</name>
    <dbReference type="NCBI Taxonomy" id="7209"/>
    <lineage>
        <taxon>Eukaryota</taxon>
        <taxon>Metazoa</taxon>
        <taxon>Ecdysozoa</taxon>
        <taxon>Nematoda</taxon>
        <taxon>Chromadorea</taxon>
        <taxon>Rhabditida</taxon>
        <taxon>Spirurina</taxon>
        <taxon>Spiruromorpha</taxon>
        <taxon>Filarioidea</taxon>
        <taxon>Onchocercidae</taxon>
        <taxon>Loa</taxon>
    </lineage>
</organism>
<dbReference type="Gene3D" id="4.10.970.10">
    <property type="entry name" value="Ku70, bridge and pillars"/>
    <property type="match status" value="1"/>
</dbReference>
<keyword evidence="11" id="KW-0539">Nucleus</keyword>
<sequence>MDDDEFTDDDEFGEVSVSALADGGKKCTIFLVDASPKMFEKYENDDSDNDCAFRRALKIIRLQMVNKAVTSTFGEYTCCILLNTQIKSHSIDHVYVMQEVEEVSAERIKELDQLLRSENILSAFKTIYGGHGRCDYSEALFLCVKRITSRTPYFRKRTVCLFTNETNLFGADNQHRISTCKNADDLRGHNTEFSVYPLIAEDHTFGFNVLEQLDPDVGKNYENISELEKDIPRKLYTHRNIAGMDFEFGDRLKFSVGIYSLLCSEKIPQPAALNAETNEIMQRSHIYVNKETDEEVSVLNKEIIQKRQIGGETVNLSADEIEKLRRLTPPGILLLGFKPLSCLKITHHVRSSQFVYPLEKDILGSVRMYRTLYDVCMKQRKMIICRYTQKANVPPKLVALVPQASVAEDNSKGEFSSKSCYPGFHLVYLPFAEDKRDLREQMIHPDGDWPAASKEQIEVAKKLVKKLTASYFPEKFYNPVLQKHYKLIEALALDYDEVPEVQDQIQPYFVYDNFRKRVEKELNEFRSCLLPDSCNSRQTYCKEAKKTDQISSTWNIKTKKSTNESLLYLATNHLLEKMTVTQLKKKAAEELVPIKSHAKKADIIDAIEKHYGSL</sequence>
<keyword evidence="7" id="KW-0067">ATP-binding</keyword>
<dbReference type="PIRSF" id="PIRSF003033">
    <property type="entry name" value="Ku70"/>
    <property type="match status" value="1"/>
</dbReference>
<dbReference type="GO" id="GO:0003678">
    <property type="term" value="F:DNA helicase activity"/>
    <property type="evidence" value="ECO:0007669"/>
    <property type="project" value="InterPro"/>
</dbReference>
<evidence type="ECO:0000313" key="15">
    <source>
        <dbReference type="WBParaSite" id="EN70_3553"/>
    </source>
</evidence>
<evidence type="ECO:0000256" key="3">
    <source>
        <dbReference type="ARBA" id="ARBA00022741"/>
    </source>
</evidence>
<dbReference type="InterPro" id="IPR005161">
    <property type="entry name" value="Ku_N"/>
</dbReference>
<dbReference type="Pfam" id="PF02735">
    <property type="entry name" value="Ku"/>
    <property type="match status" value="1"/>
</dbReference>
<dbReference type="WBParaSite" id="EN70_3553">
    <property type="protein sequence ID" value="EN70_3553"/>
    <property type="gene ID" value="EN70_3553"/>
</dbReference>
<dbReference type="OMA" id="YKLECQI"/>
<name>A0A1I7VKG4_LOALO</name>
<evidence type="ECO:0000313" key="13">
    <source>
        <dbReference type="EMBL" id="EFO27340.1"/>
    </source>
</evidence>
<reference evidence="13 14" key="1">
    <citation type="submission" date="2012-04" db="EMBL/GenBank/DDBJ databases">
        <title>The Genome Sequence of Loa loa.</title>
        <authorList>
            <consortium name="The Broad Institute Genome Sequencing Platform"/>
            <consortium name="Broad Institute Genome Sequencing Center for Infectious Disease"/>
            <person name="Nutman T.B."/>
            <person name="Fink D.L."/>
            <person name="Russ C."/>
            <person name="Young S."/>
            <person name="Zeng Q."/>
            <person name="Gargeya S."/>
            <person name="Alvarado L."/>
            <person name="Berlin A."/>
            <person name="Chapman S.B."/>
            <person name="Chen Z."/>
            <person name="Freedman E."/>
            <person name="Gellesch M."/>
            <person name="Goldberg J."/>
            <person name="Griggs A."/>
            <person name="Gujja S."/>
            <person name="Heilman E.R."/>
            <person name="Heiman D."/>
            <person name="Howarth C."/>
            <person name="Mehta T."/>
            <person name="Neiman D."/>
            <person name="Pearson M."/>
            <person name="Roberts A."/>
            <person name="Saif S."/>
            <person name="Shea T."/>
            <person name="Shenoy N."/>
            <person name="Sisk P."/>
            <person name="Stolte C."/>
            <person name="Sykes S."/>
            <person name="White J."/>
            <person name="Yandava C."/>
            <person name="Haas B."/>
            <person name="Henn M.R."/>
            <person name="Nusbaum C."/>
            <person name="Birren B."/>
        </authorList>
    </citation>
    <scope>NUCLEOTIDE SEQUENCE [LARGE SCALE GENOMIC DNA]</scope>
</reference>
<dbReference type="GO" id="GO:0003684">
    <property type="term" value="F:damaged DNA binding"/>
    <property type="evidence" value="ECO:0007669"/>
    <property type="project" value="InterPro"/>
</dbReference>
<dbReference type="GO" id="GO:0016787">
    <property type="term" value="F:hydrolase activity"/>
    <property type="evidence" value="ECO:0007669"/>
    <property type="project" value="UniProtKB-KW"/>
</dbReference>
<dbReference type="OrthoDB" id="3249161at2759"/>
<evidence type="ECO:0000256" key="10">
    <source>
        <dbReference type="ARBA" id="ARBA00023204"/>
    </source>
</evidence>
<dbReference type="InterPro" id="IPR047087">
    <property type="entry name" value="KU70_core_dom"/>
</dbReference>
<evidence type="ECO:0000259" key="12">
    <source>
        <dbReference type="SMART" id="SM00559"/>
    </source>
</evidence>
<accession>A0A1S0U9M5</accession>
<keyword evidence="6" id="KW-0347">Helicase</keyword>
<dbReference type="PANTHER" id="PTHR12604:SF2">
    <property type="entry name" value="X-RAY REPAIR CROSS-COMPLEMENTING PROTEIN 6"/>
    <property type="match status" value="1"/>
</dbReference>
<dbReference type="SMART" id="SM00559">
    <property type="entry name" value="Ku78"/>
    <property type="match status" value="1"/>
</dbReference>
<dbReference type="SUPFAM" id="SSF53300">
    <property type="entry name" value="vWA-like"/>
    <property type="match status" value="1"/>
</dbReference>
<keyword evidence="3" id="KW-0547">Nucleotide-binding</keyword>
<dbReference type="FunCoup" id="A0A1I7VKG4">
    <property type="interactions" value="460"/>
</dbReference>
<evidence type="ECO:0000256" key="11">
    <source>
        <dbReference type="ARBA" id="ARBA00023242"/>
    </source>
</evidence>
<dbReference type="CDD" id="cd00788">
    <property type="entry name" value="KU70"/>
    <property type="match status" value="1"/>
</dbReference>
<keyword evidence="9" id="KW-0233">DNA recombination</keyword>
<dbReference type="GO" id="GO:0006310">
    <property type="term" value="P:DNA recombination"/>
    <property type="evidence" value="ECO:0007669"/>
    <property type="project" value="UniProtKB-KW"/>
</dbReference>
<dbReference type="InterPro" id="IPR016194">
    <property type="entry name" value="SPOC-like_C_dom_sf"/>
</dbReference>
<evidence type="ECO:0000256" key="2">
    <source>
        <dbReference type="ARBA" id="ARBA00005240"/>
    </source>
</evidence>
<accession>A0A1I7VKG4</accession>
<evidence type="ECO:0000256" key="4">
    <source>
        <dbReference type="ARBA" id="ARBA00022763"/>
    </source>
</evidence>
<dbReference type="Pfam" id="PF03731">
    <property type="entry name" value="Ku_N"/>
    <property type="match status" value="1"/>
</dbReference>
<dbReference type="GO" id="GO:0005524">
    <property type="term" value="F:ATP binding"/>
    <property type="evidence" value="ECO:0007669"/>
    <property type="project" value="UniProtKB-KW"/>
</dbReference>
<dbReference type="Gene3D" id="1.10.1600.10">
    <property type="match status" value="1"/>
</dbReference>
<proteinExistence type="inferred from homology"/>
<dbReference type="PANTHER" id="PTHR12604">
    <property type="entry name" value="KU AUTOANTIGEN DNA HELICASE"/>
    <property type="match status" value="1"/>
</dbReference>
<evidence type="ECO:0000313" key="14">
    <source>
        <dbReference type="Proteomes" id="UP000095285"/>
    </source>
</evidence>
<gene>
    <name evidence="13 15" type="ORF">LOAG_01147</name>
</gene>
<dbReference type="InterPro" id="IPR036361">
    <property type="entry name" value="SAP_dom_sf"/>
</dbReference>
<dbReference type="InterPro" id="IPR027388">
    <property type="entry name" value="Ku70_bridge/pillars_dom_sf"/>
</dbReference>
<evidence type="ECO:0000256" key="6">
    <source>
        <dbReference type="ARBA" id="ARBA00022806"/>
    </source>
</evidence>
<protein>
    <submittedName>
        <fullName evidence="15">Ku domain-containing protein</fullName>
    </submittedName>
</protein>
<dbReference type="AlphaFoldDB" id="A0A1I7VKG4"/>
<comment type="subcellular location">
    <subcellularLocation>
        <location evidence="1">Nucleus</location>
    </subcellularLocation>
</comment>
<dbReference type="GO" id="GO:0043564">
    <property type="term" value="C:Ku70:Ku80 complex"/>
    <property type="evidence" value="ECO:0007669"/>
    <property type="project" value="InterPro"/>
</dbReference>
<dbReference type="GO" id="GO:0006303">
    <property type="term" value="P:double-strand break repair via nonhomologous end joining"/>
    <property type="evidence" value="ECO:0007669"/>
    <property type="project" value="InterPro"/>
</dbReference>
<keyword evidence="8" id="KW-0238">DNA-binding</keyword>
<dbReference type="Gene3D" id="3.40.50.410">
    <property type="entry name" value="von Willebrand factor, type A domain"/>
    <property type="match status" value="1"/>
</dbReference>
<keyword evidence="10" id="KW-0234">DNA repair</keyword>
<dbReference type="InterPro" id="IPR006165">
    <property type="entry name" value="Ku70"/>
</dbReference>
<dbReference type="EMBL" id="JH712181">
    <property type="protein sequence ID" value="EFO27340.1"/>
    <property type="molecule type" value="Genomic_DNA"/>
</dbReference>
<dbReference type="InterPro" id="IPR036465">
    <property type="entry name" value="vWFA_dom_sf"/>
</dbReference>
<dbReference type="eggNOG" id="KOG2327">
    <property type="taxonomic scope" value="Eukaryota"/>
</dbReference>
<dbReference type="RefSeq" id="XP_003136735.1">
    <property type="nucleotide sequence ID" value="XM_003136687.2"/>
</dbReference>
<dbReference type="GO" id="GO:0042162">
    <property type="term" value="F:telomeric DNA binding"/>
    <property type="evidence" value="ECO:0007669"/>
    <property type="project" value="InterPro"/>
</dbReference>
<evidence type="ECO:0000256" key="8">
    <source>
        <dbReference type="ARBA" id="ARBA00023125"/>
    </source>
</evidence>
<evidence type="ECO:0000256" key="5">
    <source>
        <dbReference type="ARBA" id="ARBA00022801"/>
    </source>
</evidence>
<dbReference type="GO" id="GO:0000723">
    <property type="term" value="P:telomere maintenance"/>
    <property type="evidence" value="ECO:0007669"/>
    <property type="project" value="InterPro"/>
</dbReference>
<dbReference type="GeneID" id="9938518"/>
<dbReference type="SUPFAM" id="SSF100939">
    <property type="entry name" value="SPOC domain-like"/>
    <property type="match status" value="1"/>
</dbReference>
<dbReference type="NCBIfam" id="TIGR00578">
    <property type="entry name" value="ku70"/>
    <property type="match status" value="1"/>
</dbReference>
<dbReference type="CTD" id="9938518"/>
<reference evidence="15" key="2">
    <citation type="submission" date="2016-11" db="UniProtKB">
        <authorList>
            <consortium name="WormBaseParasite"/>
        </authorList>
    </citation>
    <scope>IDENTIFICATION</scope>
</reference>
<feature type="domain" description="Ku" evidence="12">
    <location>
        <begin position="296"/>
        <end position="446"/>
    </location>
</feature>
<keyword evidence="5" id="KW-0378">Hydrolase</keyword>
<keyword evidence="14" id="KW-1185">Reference proteome</keyword>
<dbReference type="Gene3D" id="1.10.720.30">
    <property type="entry name" value="SAP domain"/>
    <property type="match status" value="1"/>
</dbReference>
<dbReference type="Proteomes" id="UP000095285">
    <property type="component" value="Unassembled WGS sequence"/>
</dbReference>
<dbReference type="InterPro" id="IPR006164">
    <property type="entry name" value="DNA_bd_Ku70/Ku80"/>
</dbReference>
<comment type="similarity">
    <text evidence="2">Belongs to the ku70 family.</text>
</comment>
<dbReference type="Pfam" id="PF03730">
    <property type="entry name" value="Ku_C"/>
    <property type="match status" value="1"/>
</dbReference>
<evidence type="ECO:0000256" key="1">
    <source>
        <dbReference type="ARBA" id="ARBA00004123"/>
    </source>
</evidence>
<evidence type="ECO:0000256" key="9">
    <source>
        <dbReference type="ARBA" id="ARBA00023172"/>
    </source>
</evidence>
<dbReference type="InterPro" id="IPR005160">
    <property type="entry name" value="Ku_C"/>
</dbReference>
<dbReference type="STRING" id="7209.A0A1I7VKG4"/>
<dbReference type="Gene3D" id="2.40.290.10">
    <property type="match status" value="1"/>
</dbReference>
<dbReference type="KEGG" id="loa:LOAG_01147"/>